<evidence type="ECO:0000256" key="2">
    <source>
        <dbReference type="ARBA" id="ARBA00012438"/>
    </source>
</evidence>
<proteinExistence type="predicted"/>
<comment type="catalytic activity">
    <reaction evidence="1">
        <text>ATP + protein L-histidine = ADP + protein N-phospho-L-histidine.</text>
        <dbReference type="EC" id="2.7.13.3"/>
    </reaction>
</comment>
<dbReference type="InterPro" id="IPR005467">
    <property type="entry name" value="His_kinase_dom"/>
</dbReference>
<dbReference type="InterPro" id="IPR001789">
    <property type="entry name" value="Sig_transdc_resp-reg_receiver"/>
</dbReference>
<dbReference type="Pfam" id="PF02518">
    <property type="entry name" value="HATPase_c"/>
    <property type="match status" value="1"/>
</dbReference>
<dbReference type="SUPFAM" id="SSF55874">
    <property type="entry name" value="ATPase domain of HSP90 chaperone/DNA topoisomerase II/histidine kinase"/>
    <property type="match status" value="1"/>
</dbReference>
<keyword evidence="5" id="KW-0418">Kinase</keyword>
<keyword evidence="4" id="KW-0808">Transferase</keyword>
<evidence type="ECO:0000256" key="3">
    <source>
        <dbReference type="ARBA" id="ARBA00022553"/>
    </source>
</evidence>
<reference evidence="9" key="1">
    <citation type="submission" date="2019-02" db="EMBL/GenBank/DDBJ databases">
        <authorList>
            <person name="Li S.-H."/>
        </authorList>
    </citation>
    <scope>NUCLEOTIDE SEQUENCE</scope>
    <source>
        <strain evidence="9">IMCC8485</strain>
    </source>
</reference>
<dbReference type="Proteomes" id="UP001143307">
    <property type="component" value="Unassembled WGS sequence"/>
</dbReference>
<evidence type="ECO:0000256" key="5">
    <source>
        <dbReference type="ARBA" id="ARBA00022777"/>
    </source>
</evidence>
<dbReference type="PROSITE" id="PS50109">
    <property type="entry name" value="HIS_KIN"/>
    <property type="match status" value="1"/>
</dbReference>
<dbReference type="CDD" id="cd00082">
    <property type="entry name" value="HisKA"/>
    <property type="match status" value="1"/>
</dbReference>
<dbReference type="EC" id="2.7.13.3" evidence="2"/>
<accession>A0ABT3SZ20</accession>
<dbReference type="CDD" id="cd17546">
    <property type="entry name" value="REC_hyHK_CKI1_RcsC-like"/>
    <property type="match status" value="1"/>
</dbReference>
<name>A0ABT3SZ20_9GAMM</name>
<keyword evidence="3 6" id="KW-0597">Phosphoprotein</keyword>
<evidence type="ECO:0000259" key="8">
    <source>
        <dbReference type="PROSITE" id="PS50110"/>
    </source>
</evidence>
<dbReference type="Gene3D" id="3.30.565.10">
    <property type="entry name" value="Histidine kinase-like ATPase, C-terminal domain"/>
    <property type="match status" value="1"/>
</dbReference>
<dbReference type="SMART" id="SM00448">
    <property type="entry name" value="REC"/>
    <property type="match status" value="1"/>
</dbReference>
<feature type="modified residue" description="4-aspartylphosphate" evidence="6">
    <location>
        <position position="537"/>
    </location>
</feature>
<dbReference type="PANTHER" id="PTHR43047">
    <property type="entry name" value="TWO-COMPONENT HISTIDINE PROTEIN KINASE"/>
    <property type="match status" value="1"/>
</dbReference>
<dbReference type="InterPro" id="IPR003594">
    <property type="entry name" value="HATPase_dom"/>
</dbReference>
<dbReference type="EMBL" id="SHNP01000006">
    <property type="protein sequence ID" value="MCX2975165.1"/>
    <property type="molecule type" value="Genomic_DNA"/>
</dbReference>
<dbReference type="Gene3D" id="1.10.287.130">
    <property type="match status" value="1"/>
</dbReference>
<dbReference type="Gene3D" id="3.30.450.40">
    <property type="match status" value="1"/>
</dbReference>
<dbReference type="InterPro" id="IPR029016">
    <property type="entry name" value="GAF-like_dom_sf"/>
</dbReference>
<evidence type="ECO:0000313" key="9">
    <source>
        <dbReference type="EMBL" id="MCX2975165.1"/>
    </source>
</evidence>
<dbReference type="InterPro" id="IPR011006">
    <property type="entry name" value="CheY-like_superfamily"/>
</dbReference>
<dbReference type="SMART" id="SM00387">
    <property type="entry name" value="HATPase_c"/>
    <property type="match status" value="1"/>
</dbReference>
<dbReference type="InterPro" id="IPR036097">
    <property type="entry name" value="HisK_dim/P_sf"/>
</dbReference>
<dbReference type="RefSeq" id="WP_279253822.1">
    <property type="nucleotide sequence ID" value="NZ_SHNP01000006.1"/>
</dbReference>
<evidence type="ECO:0000313" key="10">
    <source>
        <dbReference type="Proteomes" id="UP001143307"/>
    </source>
</evidence>
<organism evidence="9 10">
    <name type="scientific">Candidatus Seongchinamella marina</name>
    <dbReference type="NCBI Taxonomy" id="2518990"/>
    <lineage>
        <taxon>Bacteria</taxon>
        <taxon>Pseudomonadati</taxon>
        <taxon>Pseudomonadota</taxon>
        <taxon>Gammaproteobacteria</taxon>
        <taxon>Cellvibrionales</taxon>
        <taxon>Halieaceae</taxon>
        <taxon>Seongchinamella</taxon>
    </lineage>
</organism>
<evidence type="ECO:0000259" key="7">
    <source>
        <dbReference type="PROSITE" id="PS50109"/>
    </source>
</evidence>
<dbReference type="InterPro" id="IPR003018">
    <property type="entry name" value="GAF"/>
</dbReference>
<dbReference type="Pfam" id="PF00072">
    <property type="entry name" value="Response_reg"/>
    <property type="match status" value="1"/>
</dbReference>
<feature type="domain" description="Response regulatory" evidence="8">
    <location>
        <begin position="483"/>
        <end position="602"/>
    </location>
</feature>
<dbReference type="SUPFAM" id="SSF47384">
    <property type="entry name" value="Homodimeric domain of signal transducing histidine kinase"/>
    <property type="match status" value="1"/>
</dbReference>
<evidence type="ECO:0000256" key="1">
    <source>
        <dbReference type="ARBA" id="ARBA00000085"/>
    </source>
</evidence>
<dbReference type="InterPro" id="IPR036890">
    <property type="entry name" value="HATPase_C_sf"/>
</dbReference>
<dbReference type="SMART" id="SM00065">
    <property type="entry name" value="GAF"/>
    <property type="match status" value="1"/>
</dbReference>
<dbReference type="InterPro" id="IPR004358">
    <property type="entry name" value="Sig_transdc_His_kin-like_C"/>
</dbReference>
<dbReference type="Gene3D" id="3.40.50.2300">
    <property type="match status" value="1"/>
</dbReference>
<sequence length="608" mass="67097">MNYEKPSADDQTDVANQPIQRHRYLEILHRFTLSQEPLKSVEDICWNIAKTAIAELGFLDCVVYLVDEDNEYLFQVAAHGPKNPDQRQIASPLKIKVGEGVVGHVACTGEAQIISDTRQDSRYILDDEFRLSELAVPITHQDRVIGVLDSEHPDADFFSTEDVQLFKTIAALASNRIDTAIAMERLEQAVLVLSEKEAELKSQALDLTKARRSAESASEAKSRFLANMTHEIRTPMTSIVGYADLLSAGELDDFQKIKWRRQLISSTRHLQELIGNVLDVAAVEAGKATLDLDRISLTGFLDDCVENQRPRAKSKELELVIDYQGTVPTEVVVDRVKVRQILTNLISNALKYTEEGYVKVTVSAAPVNSGCKLIFQIEDTGCGMAPDLINEAFLPFSRLHKTSNASEIEGAGLGLALVTSLLKLMQGSLEAKSEEGRGTTFKIALDVALSPDAQWFRPGAEVLEYSRDTTPSGESEAALDGWRILLCEDSVSIAELLMIILKQQGAQVDHVTNGALALECYKKMMKQNSPPDIVIMDMQMPIMDGYEAATKFKALKIACPVVALTAHAIKGDEYKCISAGCDFYMTKPIDVATFPEKLRKIRNAVNSG</sequence>
<dbReference type="InterPro" id="IPR003661">
    <property type="entry name" value="HisK_dim/P_dom"/>
</dbReference>
<dbReference type="SUPFAM" id="SSF55781">
    <property type="entry name" value="GAF domain-like"/>
    <property type="match status" value="1"/>
</dbReference>
<evidence type="ECO:0000256" key="6">
    <source>
        <dbReference type="PROSITE-ProRule" id="PRU00169"/>
    </source>
</evidence>
<dbReference type="SMART" id="SM00388">
    <property type="entry name" value="HisKA"/>
    <property type="match status" value="1"/>
</dbReference>
<feature type="domain" description="Histidine kinase" evidence="7">
    <location>
        <begin position="227"/>
        <end position="449"/>
    </location>
</feature>
<dbReference type="Pfam" id="PF13185">
    <property type="entry name" value="GAF_2"/>
    <property type="match status" value="1"/>
</dbReference>
<dbReference type="SUPFAM" id="SSF52172">
    <property type="entry name" value="CheY-like"/>
    <property type="match status" value="1"/>
</dbReference>
<evidence type="ECO:0000256" key="4">
    <source>
        <dbReference type="ARBA" id="ARBA00022679"/>
    </source>
</evidence>
<gene>
    <name evidence="9" type="ORF">EYC87_16395</name>
</gene>
<dbReference type="PRINTS" id="PR00344">
    <property type="entry name" value="BCTRLSENSOR"/>
</dbReference>
<keyword evidence="10" id="KW-1185">Reference proteome</keyword>
<comment type="caution">
    <text evidence="9">The sequence shown here is derived from an EMBL/GenBank/DDBJ whole genome shotgun (WGS) entry which is preliminary data.</text>
</comment>
<dbReference type="PROSITE" id="PS50110">
    <property type="entry name" value="RESPONSE_REGULATORY"/>
    <property type="match status" value="1"/>
</dbReference>
<dbReference type="Pfam" id="PF00512">
    <property type="entry name" value="HisKA"/>
    <property type="match status" value="1"/>
</dbReference>
<dbReference type="PANTHER" id="PTHR43047:SF72">
    <property type="entry name" value="OSMOSENSING HISTIDINE PROTEIN KINASE SLN1"/>
    <property type="match status" value="1"/>
</dbReference>
<protein>
    <recommendedName>
        <fullName evidence="2">histidine kinase</fullName>
        <ecNumber evidence="2">2.7.13.3</ecNumber>
    </recommendedName>
</protein>